<dbReference type="Proteomes" id="UP000663297">
    <property type="component" value="Chromosome 1"/>
</dbReference>
<dbReference type="Proteomes" id="UP000241587">
    <property type="component" value="Unassembled WGS sequence"/>
</dbReference>
<dbReference type="EMBL" id="PVEM01000006">
    <property type="protein sequence ID" value="PTD08432.1"/>
    <property type="molecule type" value="Genomic_DNA"/>
</dbReference>
<feature type="region of interest" description="Disordered" evidence="1">
    <location>
        <begin position="15"/>
        <end position="45"/>
    </location>
</feature>
<dbReference type="EMBL" id="CP064747">
    <property type="protein sequence ID" value="QPC59682.1"/>
    <property type="molecule type" value="Genomic_DNA"/>
</dbReference>
<dbReference type="OMA" id="PDRTEIW"/>
<sequence>MTRYRQYIKHIDAPFRPAIKPPSNPIHLKASERPKLPGFKKPTTTRAPITTSATILKRSSQDPPPAFTTESDPIHINSLEWPELPKISGLETPPTSRAPPTIWAPLTVLAPPKIRSPMTIDAMERLTREICQQEHAGSTQIPDRTEIWLANLWDDCLRGTLLCTRHDIEEGKQIDTVLCRGREA</sequence>
<dbReference type="OrthoDB" id="5105289at2759"/>
<protein>
    <submittedName>
        <fullName evidence="2">Uncharacterized protein</fullName>
    </submittedName>
</protein>
<dbReference type="AlphaFoldDB" id="A0A2T4GY06"/>
<reference evidence="3" key="2">
    <citation type="submission" date="2020-11" db="EMBL/GenBank/DDBJ databases">
        <title>The chromosome-scale genome resource for two endophytic Fusarium species: F. culmorum and F. pseudograminearum.</title>
        <authorList>
            <person name="Yuan Z."/>
        </authorList>
    </citation>
    <scope>NUCLEOTIDE SEQUENCE</scope>
    <source>
        <strain evidence="3">Class2-1B</strain>
    </source>
</reference>
<name>A0A2T4GY06_FUSCU</name>
<evidence type="ECO:0000313" key="3">
    <source>
        <dbReference type="EMBL" id="QPC59682.1"/>
    </source>
</evidence>
<evidence type="ECO:0000256" key="1">
    <source>
        <dbReference type="SAM" id="MobiDB-lite"/>
    </source>
</evidence>
<keyword evidence="4" id="KW-1185">Reference proteome</keyword>
<gene>
    <name evidence="2" type="ORF">FCULG_00006097</name>
    <name evidence="3" type="ORF">HYE67_001913</name>
</gene>
<proteinExistence type="predicted"/>
<organism evidence="2 4">
    <name type="scientific">Fusarium culmorum</name>
    <dbReference type="NCBI Taxonomy" id="5516"/>
    <lineage>
        <taxon>Eukaryota</taxon>
        <taxon>Fungi</taxon>
        <taxon>Dikarya</taxon>
        <taxon>Ascomycota</taxon>
        <taxon>Pezizomycotina</taxon>
        <taxon>Sordariomycetes</taxon>
        <taxon>Hypocreomycetidae</taxon>
        <taxon>Hypocreales</taxon>
        <taxon>Nectriaceae</taxon>
        <taxon>Fusarium</taxon>
    </lineage>
</organism>
<reference evidence="2 4" key="1">
    <citation type="submission" date="2018-02" db="EMBL/GenBank/DDBJ databases">
        <title>Fusarium culmorum secondary metabolites in fungal-bacterial-plant interactions.</title>
        <authorList>
            <person name="Schmidt R."/>
        </authorList>
    </citation>
    <scope>NUCLEOTIDE SEQUENCE [LARGE SCALE GENOMIC DNA]</scope>
    <source>
        <strain evidence="2 4">PV</strain>
    </source>
</reference>
<evidence type="ECO:0000313" key="4">
    <source>
        <dbReference type="Proteomes" id="UP000241587"/>
    </source>
</evidence>
<accession>A0A2T4GY06</accession>
<evidence type="ECO:0000313" key="2">
    <source>
        <dbReference type="EMBL" id="PTD08432.1"/>
    </source>
</evidence>